<gene>
    <name evidence="4" type="ORF">ROHU_009123</name>
</gene>
<dbReference type="GO" id="GO:0005634">
    <property type="term" value="C:nucleus"/>
    <property type="evidence" value="ECO:0007669"/>
    <property type="project" value="UniProtKB-SubCell"/>
</dbReference>
<dbReference type="AlphaFoldDB" id="A0A498M4U5"/>
<dbReference type="InterPro" id="IPR016197">
    <property type="entry name" value="Chromo-like_dom_sf"/>
</dbReference>
<feature type="region of interest" description="Disordered" evidence="2">
    <location>
        <begin position="35"/>
        <end position="71"/>
    </location>
</feature>
<dbReference type="EMBL" id="QBIY01012914">
    <property type="protein sequence ID" value="RXN14204.1"/>
    <property type="molecule type" value="Genomic_DNA"/>
</dbReference>
<proteinExistence type="predicted"/>
<evidence type="ECO:0000259" key="3">
    <source>
        <dbReference type="PROSITE" id="PS50013"/>
    </source>
</evidence>
<sequence>MRISGLMDWEGYGPEERSWVPTRDILDHSLIDDYNRQIRNSQSPPGSPREANPQTEKRTSTCNVKSYDTSR</sequence>
<organism evidence="4 5">
    <name type="scientific">Labeo rohita</name>
    <name type="common">Indian major carp</name>
    <name type="synonym">Cyprinus rohita</name>
    <dbReference type="NCBI Taxonomy" id="84645"/>
    <lineage>
        <taxon>Eukaryota</taxon>
        <taxon>Metazoa</taxon>
        <taxon>Chordata</taxon>
        <taxon>Craniata</taxon>
        <taxon>Vertebrata</taxon>
        <taxon>Euteleostomi</taxon>
        <taxon>Actinopterygii</taxon>
        <taxon>Neopterygii</taxon>
        <taxon>Teleostei</taxon>
        <taxon>Ostariophysi</taxon>
        <taxon>Cypriniformes</taxon>
        <taxon>Cyprinidae</taxon>
        <taxon>Labeoninae</taxon>
        <taxon>Labeonini</taxon>
        <taxon>Labeo</taxon>
    </lineage>
</organism>
<dbReference type="SUPFAM" id="SSF54160">
    <property type="entry name" value="Chromo domain-like"/>
    <property type="match status" value="1"/>
</dbReference>
<dbReference type="Proteomes" id="UP000290572">
    <property type="component" value="Unassembled WGS sequence"/>
</dbReference>
<feature type="compositionally biased region" description="Polar residues" evidence="2">
    <location>
        <begin position="60"/>
        <end position="71"/>
    </location>
</feature>
<name>A0A498M4U5_LABRO</name>
<keyword evidence="5" id="KW-1185">Reference proteome</keyword>
<comment type="subcellular location">
    <subcellularLocation>
        <location evidence="1">Nucleus</location>
    </subcellularLocation>
</comment>
<protein>
    <submittedName>
        <fullName evidence="4">FinTRIM family</fullName>
    </submittedName>
</protein>
<dbReference type="InterPro" id="IPR000953">
    <property type="entry name" value="Chromo/chromo_shadow_dom"/>
</dbReference>
<feature type="domain" description="Chromo" evidence="3">
    <location>
        <begin position="1"/>
        <end position="46"/>
    </location>
</feature>
<evidence type="ECO:0000313" key="4">
    <source>
        <dbReference type="EMBL" id="RXN14204.1"/>
    </source>
</evidence>
<accession>A0A498M4U5</accession>
<reference evidence="4 5" key="1">
    <citation type="submission" date="2018-03" db="EMBL/GenBank/DDBJ databases">
        <title>Draft genome sequence of Rohu Carp (Labeo rohita).</title>
        <authorList>
            <person name="Das P."/>
            <person name="Kushwaha B."/>
            <person name="Joshi C.G."/>
            <person name="Kumar D."/>
            <person name="Nagpure N.S."/>
            <person name="Sahoo L."/>
            <person name="Das S.P."/>
            <person name="Bit A."/>
            <person name="Patnaik S."/>
            <person name="Meher P.K."/>
            <person name="Jayasankar P."/>
            <person name="Koringa P.G."/>
            <person name="Patel N.V."/>
            <person name="Hinsu A.T."/>
            <person name="Kumar R."/>
            <person name="Pandey M."/>
            <person name="Agarwal S."/>
            <person name="Srivastava S."/>
            <person name="Singh M."/>
            <person name="Iquebal M.A."/>
            <person name="Jaiswal S."/>
            <person name="Angadi U.B."/>
            <person name="Kumar N."/>
            <person name="Raza M."/>
            <person name="Shah T.M."/>
            <person name="Rai A."/>
            <person name="Jena J.K."/>
        </authorList>
    </citation>
    <scope>NUCLEOTIDE SEQUENCE [LARGE SCALE GENOMIC DNA]</scope>
    <source>
        <strain evidence="4">DASCIFA01</strain>
        <tissue evidence="4">Testis</tissue>
    </source>
</reference>
<dbReference type="Gene3D" id="2.40.50.40">
    <property type="match status" value="1"/>
</dbReference>
<evidence type="ECO:0000256" key="2">
    <source>
        <dbReference type="SAM" id="MobiDB-lite"/>
    </source>
</evidence>
<dbReference type="PROSITE" id="PS50013">
    <property type="entry name" value="CHROMO_2"/>
    <property type="match status" value="1"/>
</dbReference>
<evidence type="ECO:0000256" key="1">
    <source>
        <dbReference type="ARBA" id="ARBA00004123"/>
    </source>
</evidence>
<comment type="caution">
    <text evidence="4">The sequence shown here is derived from an EMBL/GenBank/DDBJ whole genome shotgun (WGS) entry which is preliminary data.</text>
</comment>
<evidence type="ECO:0000313" key="5">
    <source>
        <dbReference type="Proteomes" id="UP000290572"/>
    </source>
</evidence>
<dbReference type="STRING" id="84645.A0A498M4U5"/>